<dbReference type="Pfam" id="PF02219">
    <property type="entry name" value="MTHFR"/>
    <property type="match status" value="1"/>
</dbReference>
<dbReference type="UniPathway" id="UPA00193"/>
<evidence type="ECO:0000256" key="4">
    <source>
        <dbReference type="ARBA" id="ARBA00022827"/>
    </source>
</evidence>
<dbReference type="InterPro" id="IPR029041">
    <property type="entry name" value="FAD-linked_oxidoreductase-like"/>
</dbReference>
<keyword evidence="5" id="KW-0560">Oxidoreductase</keyword>
<sequence length="144" mass="15403">MRKRDFVLTAELSLAPNSDAKSIIEQARLLGPHVDAIQVTENQYGAIHMSPLAAASIVLGERVDPILQISACNRNRAALIGDLLGARSLGIRNVQLVQGKKMPDSYQPQPKGVKDVSVEELIATAKLINGDPDLAEVTDLLIGA</sequence>
<keyword evidence="4" id="KW-0274">FAD</keyword>
<organism evidence="6">
    <name type="scientific">marine metagenome</name>
    <dbReference type="NCBI Taxonomy" id="408172"/>
    <lineage>
        <taxon>unclassified sequences</taxon>
        <taxon>metagenomes</taxon>
        <taxon>ecological metagenomes</taxon>
    </lineage>
</organism>
<dbReference type="GO" id="GO:0035999">
    <property type="term" value="P:tetrahydrofolate interconversion"/>
    <property type="evidence" value="ECO:0007669"/>
    <property type="project" value="UniProtKB-UniPathway"/>
</dbReference>
<dbReference type="GO" id="GO:0006555">
    <property type="term" value="P:methionine metabolic process"/>
    <property type="evidence" value="ECO:0007669"/>
    <property type="project" value="InterPro"/>
</dbReference>
<comment type="pathway">
    <text evidence="2">One-carbon metabolism; tetrahydrofolate interconversion.</text>
</comment>
<dbReference type="InterPro" id="IPR003171">
    <property type="entry name" value="Mehydrof_redctse-like"/>
</dbReference>
<dbReference type="Gene3D" id="3.20.20.220">
    <property type="match status" value="1"/>
</dbReference>
<evidence type="ECO:0000256" key="3">
    <source>
        <dbReference type="ARBA" id="ARBA00022630"/>
    </source>
</evidence>
<feature type="non-terminal residue" evidence="6">
    <location>
        <position position="144"/>
    </location>
</feature>
<evidence type="ECO:0000256" key="2">
    <source>
        <dbReference type="ARBA" id="ARBA00004777"/>
    </source>
</evidence>
<reference evidence="6" key="1">
    <citation type="submission" date="2018-05" db="EMBL/GenBank/DDBJ databases">
        <authorList>
            <person name="Lanie J.A."/>
            <person name="Ng W.-L."/>
            <person name="Kazmierczak K.M."/>
            <person name="Andrzejewski T.M."/>
            <person name="Davidsen T.M."/>
            <person name="Wayne K.J."/>
            <person name="Tettelin H."/>
            <person name="Glass J.I."/>
            <person name="Rusch D."/>
            <person name="Podicherti R."/>
            <person name="Tsui H.-C.T."/>
            <person name="Winkler M.E."/>
        </authorList>
    </citation>
    <scope>NUCLEOTIDE SEQUENCE</scope>
</reference>
<evidence type="ECO:0000256" key="1">
    <source>
        <dbReference type="ARBA" id="ARBA00001974"/>
    </source>
</evidence>
<accession>A0A382WCF5</accession>
<dbReference type="GO" id="GO:0004489">
    <property type="term" value="F:methylenetetrahydrofolate reductase [NAD(P)H] activity"/>
    <property type="evidence" value="ECO:0007669"/>
    <property type="project" value="InterPro"/>
</dbReference>
<keyword evidence="3" id="KW-0285">Flavoprotein</keyword>
<gene>
    <name evidence="6" type="ORF">METZ01_LOCUS409371</name>
</gene>
<comment type="cofactor">
    <cofactor evidence="1">
        <name>FAD</name>
        <dbReference type="ChEBI" id="CHEBI:57692"/>
    </cofactor>
</comment>
<name>A0A382WCF5_9ZZZZ</name>
<dbReference type="AlphaFoldDB" id="A0A382WCF5"/>
<dbReference type="SUPFAM" id="SSF51730">
    <property type="entry name" value="FAD-linked oxidoreductase"/>
    <property type="match status" value="1"/>
</dbReference>
<evidence type="ECO:0000256" key="5">
    <source>
        <dbReference type="ARBA" id="ARBA00023002"/>
    </source>
</evidence>
<proteinExistence type="predicted"/>
<evidence type="ECO:0000313" key="6">
    <source>
        <dbReference type="EMBL" id="SVD56517.1"/>
    </source>
</evidence>
<protein>
    <submittedName>
        <fullName evidence="6">Uncharacterized protein</fullName>
    </submittedName>
</protein>
<dbReference type="EMBL" id="UINC01158790">
    <property type="protein sequence ID" value="SVD56517.1"/>
    <property type="molecule type" value="Genomic_DNA"/>
</dbReference>